<evidence type="ECO:0000313" key="3">
    <source>
        <dbReference type="EMBL" id="KAK0422919.1"/>
    </source>
</evidence>
<dbReference type="InterPro" id="IPR029044">
    <property type="entry name" value="Nucleotide-diphossugar_trans"/>
</dbReference>
<feature type="compositionally biased region" description="Basic and acidic residues" evidence="1">
    <location>
        <begin position="637"/>
        <end position="652"/>
    </location>
</feature>
<feature type="transmembrane region" description="Helical" evidence="2">
    <location>
        <begin position="416"/>
        <end position="434"/>
    </location>
</feature>
<keyword evidence="2" id="KW-0812">Transmembrane</keyword>
<dbReference type="PANTHER" id="PTHR31562:SF9">
    <property type="entry name" value="GLYCOSYLTRANSFERASE FAMILY 8 PROTEIN"/>
    <property type="match status" value="1"/>
</dbReference>
<protein>
    <recommendedName>
        <fullName evidence="5">Nucleotide-diphospho-sugar transferase domain-containing protein</fullName>
    </recommendedName>
</protein>
<dbReference type="AlphaFoldDB" id="A0AA39IGZ1"/>
<dbReference type="PANTHER" id="PTHR31562">
    <property type="entry name" value="PROTEIN CBG18972"/>
    <property type="match status" value="1"/>
</dbReference>
<comment type="caution">
    <text evidence="3">The sequence shown here is derived from an EMBL/GenBank/DDBJ whole genome shotgun (WGS) entry which is preliminary data.</text>
</comment>
<organism evidence="3 4">
    <name type="scientific">Steinernema hermaphroditum</name>
    <dbReference type="NCBI Taxonomy" id="289476"/>
    <lineage>
        <taxon>Eukaryota</taxon>
        <taxon>Metazoa</taxon>
        <taxon>Ecdysozoa</taxon>
        <taxon>Nematoda</taxon>
        <taxon>Chromadorea</taxon>
        <taxon>Rhabditida</taxon>
        <taxon>Tylenchina</taxon>
        <taxon>Panagrolaimomorpha</taxon>
        <taxon>Strongyloidoidea</taxon>
        <taxon>Steinernematidae</taxon>
        <taxon>Steinernema</taxon>
    </lineage>
</organism>
<dbReference type="Pfam" id="PF03314">
    <property type="entry name" value="DUF273"/>
    <property type="match status" value="1"/>
</dbReference>
<sequence length="661" mass="75720">MDPMVAMYRLERDQKYPIYLAWNNRSILFSFKQMNQSRLRPLDIGILMIVDEKTDLREYLFALDSISCYAHMHEYAFNVVRDTLAWRRICPQSNIMFRRHCMVAHMLNNHTWTLFLDADVGVINPNKLIEEWIDPSVDVIMYDRFYNWEVAAGSYLARNSTTAKTFLQSFANYEYRIPASFHGWDNGALHAFLLEWILPAHRHYSMPCFDVWTYSKSWDDLFTFEACIRAFLGKTPPCKNIKILSKGTGWMRDGWLTMGRWSFDSDFMIHGWKMENLVPPRLAYVMDKLNPDQMRLIRFAGWVPPFTQLFDQKSCKEGLAIWHFNADLIATEEEVKKSLERLEKKSADNTCTRAENNATPVGRDLRNDRNDPLAPTSASLLLQTKMSLAEYLSTAFLMSETRLRKRHNMSRMKEKLVIAGSFCFVGFLLIFMLYSSKEQTPVAQPLRADRLVLEQARQMEDLALSTTEEADLQDSTGHTDSNLSSSTEPFTRSPSEVANLTQIQSTEAGIIRDVESTTTGEQMETMSGDGSKTNEAINSTTALNLEGLNSTEVQQLQKPSDASSEPSSSTLETRFPVQSELSVQENVNDAWNISRTEGIQEKQHIDELKSGDLTTETPFSSTENTEKSDRTSTSAKPESENQETKKIKKSDIPEAEEEEDE</sequence>
<feature type="compositionally biased region" description="Polar residues" evidence="1">
    <location>
        <begin position="516"/>
        <end position="535"/>
    </location>
</feature>
<feature type="compositionally biased region" description="Polar residues" evidence="1">
    <location>
        <begin position="473"/>
        <end position="507"/>
    </location>
</feature>
<feature type="region of interest" description="Disordered" evidence="1">
    <location>
        <begin position="598"/>
        <end position="661"/>
    </location>
</feature>
<keyword evidence="2" id="KW-0472">Membrane</keyword>
<evidence type="ECO:0000256" key="2">
    <source>
        <dbReference type="SAM" id="Phobius"/>
    </source>
</evidence>
<dbReference type="Gene3D" id="3.90.550.10">
    <property type="entry name" value="Spore Coat Polysaccharide Biosynthesis Protein SpsA, Chain A"/>
    <property type="match status" value="1"/>
</dbReference>
<dbReference type="EMBL" id="JAUCMV010000001">
    <property type="protein sequence ID" value="KAK0422919.1"/>
    <property type="molecule type" value="Genomic_DNA"/>
</dbReference>
<reference evidence="3" key="1">
    <citation type="submission" date="2023-06" db="EMBL/GenBank/DDBJ databases">
        <title>Genomic analysis of the entomopathogenic nematode Steinernema hermaphroditum.</title>
        <authorList>
            <person name="Schwarz E.M."/>
            <person name="Heppert J.K."/>
            <person name="Baniya A."/>
            <person name="Schwartz H.T."/>
            <person name="Tan C.-H."/>
            <person name="Antoshechkin I."/>
            <person name="Sternberg P.W."/>
            <person name="Goodrich-Blair H."/>
            <person name="Dillman A.R."/>
        </authorList>
    </citation>
    <scope>NUCLEOTIDE SEQUENCE</scope>
    <source>
        <strain evidence="3">PS9179</strain>
        <tissue evidence="3">Whole animal</tissue>
    </source>
</reference>
<feature type="compositionally biased region" description="Low complexity" evidence="1">
    <location>
        <begin position="560"/>
        <end position="569"/>
    </location>
</feature>
<evidence type="ECO:0000313" key="4">
    <source>
        <dbReference type="Proteomes" id="UP001175271"/>
    </source>
</evidence>
<keyword evidence="2" id="KW-1133">Transmembrane helix</keyword>
<keyword evidence="4" id="KW-1185">Reference proteome</keyword>
<evidence type="ECO:0000256" key="1">
    <source>
        <dbReference type="SAM" id="MobiDB-lite"/>
    </source>
</evidence>
<feature type="compositionally biased region" description="Basic and acidic residues" evidence="1">
    <location>
        <begin position="598"/>
        <end position="610"/>
    </location>
</feature>
<accession>A0AA39IGZ1</accession>
<name>A0AA39IGZ1_9BILA</name>
<dbReference type="Proteomes" id="UP001175271">
    <property type="component" value="Unassembled WGS sequence"/>
</dbReference>
<feature type="region of interest" description="Disordered" evidence="1">
    <location>
        <begin position="466"/>
        <end position="535"/>
    </location>
</feature>
<feature type="compositionally biased region" description="Polar residues" evidence="1">
    <location>
        <begin position="612"/>
        <end position="623"/>
    </location>
</feature>
<proteinExistence type="predicted"/>
<dbReference type="InterPro" id="IPR004988">
    <property type="entry name" value="DUF273"/>
</dbReference>
<gene>
    <name evidence="3" type="ORF">QR680_007867</name>
</gene>
<evidence type="ECO:0008006" key="5">
    <source>
        <dbReference type="Google" id="ProtNLM"/>
    </source>
</evidence>
<dbReference type="SUPFAM" id="SSF53448">
    <property type="entry name" value="Nucleotide-diphospho-sugar transferases"/>
    <property type="match status" value="1"/>
</dbReference>
<feature type="region of interest" description="Disordered" evidence="1">
    <location>
        <begin position="552"/>
        <end position="582"/>
    </location>
</feature>